<gene>
    <name evidence="2" type="ORF">QYF61_004297</name>
</gene>
<comment type="caution">
    <text evidence="2">The sequence shown here is derived from an EMBL/GenBank/DDBJ whole genome shotgun (WGS) entry which is preliminary data.</text>
</comment>
<name>A0AAN7NPY5_MYCAM</name>
<dbReference type="PANTHER" id="PTHR33332">
    <property type="entry name" value="REVERSE TRANSCRIPTASE DOMAIN-CONTAINING PROTEIN"/>
    <property type="match status" value="1"/>
</dbReference>
<evidence type="ECO:0008006" key="4">
    <source>
        <dbReference type="Google" id="ProtNLM"/>
    </source>
</evidence>
<organism evidence="2 3">
    <name type="scientific">Mycteria americana</name>
    <name type="common">Wood stork</name>
    <dbReference type="NCBI Taxonomy" id="33587"/>
    <lineage>
        <taxon>Eukaryota</taxon>
        <taxon>Metazoa</taxon>
        <taxon>Chordata</taxon>
        <taxon>Craniata</taxon>
        <taxon>Vertebrata</taxon>
        <taxon>Euteleostomi</taxon>
        <taxon>Archelosauria</taxon>
        <taxon>Archosauria</taxon>
        <taxon>Dinosauria</taxon>
        <taxon>Saurischia</taxon>
        <taxon>Theropoda</taxon>
        <taxon>Coelurosauria</taxon>
        <taxon>Aves</taxon>
        <taxon>Neognathae</taxon>
        <taxon>Neoaves</taxon>
        <taxon>Aequornithes</taxon>
        <taxon>Ciconiiformes</taxon>
        <taxon>Ciconiidae</taxon>
        <taxon>Mycteria</taxon>
    </lineage>
</organism>
<sequence>MGRDSLSLLFISSDRRRGNSFKLKEGRFRLNVRKKFFTVRVVRHWNRLPREAAHALSLEVFRARLDGALSNLKKVVTGNSQHRFTQGKAYLTNLMAIYIKIPGLVDKWRAMDAIYLDFTKAFNTISHNILVSKYKIDGQLYRQLTGWVRAVVNELHSTWTPVTSGVTQGSLLEHNLFNIFASDLKEATECPLICRRHQTGGPVDMVESRTAIQRDPNRLEEWGKMNLIKRNLDKCEVLHLGRKKTLQQQAAHEPVAAEKAKASWAELTGAQPVTQVIITLSSALIRPHLEYEIQFEASQKENGIDKMEFSRGHQGGQGWNKYSVRRS</sequence>
<accession>A0AAN7NPY5</accession>
<feature type="region of interest" description="Disordered" evidence="1">
    <location>
        <begin position="308"/>
        <end position="327"/>
    </location>
</feature>
<proteinExistence type="predicted"/>
<evidence type="ECO:0000313" key="2">
    <source>
        <dbReference type="EMBL" id="KAK4829422.1"/>
    </source>
</evidence>
<evidence type="ECO:0000256" key="1">
    <source>
        <dbReference type="SAM" id="MobiDB-lite"/>
    </source>
</evidence>
<evidence type="ECO:0000313" key="3">
    <source>
        <dbReference type="Proteomes" id="UP001333110"/>
    </source>
</evidence>
<keyword evidence="3" id="KW-1185">Reference proteome</keyword>
<dbReference type="EMBL" id="JAUNZN010000001">
    <property type="protein sequence ID" value="KAK4829422.1"/>
    <property type="molecule type" value="Genomic_DNA"/>
</dbReference>
<dbReference type="AlphaFoldDB" id="A0AAN7NPY5"/>
<dbReference type="Proteomes" id="UP001333110">
    <property type="component" value="Unassembled WGS sequence"/>
</dbReference>
<protein>
    <recommendedName>
        <fullName evidence="4">Reverse transcriptase domain-containing protein</fullName>
    </recommendedName>
</protein>
<reference evidence="2 3" key="1">
    <citation type="journal article" date="2023" name="J. Hered.">
        <title>Chromosome-level genome of the wood stork (Mycteria americana) provides insight into avian chromosome evolution.</title>
        <authorList>
            <person name="Flamio R. Jr."/>
            <person name="Ramstad K.M."/>
        </authorList>
    </citation>
    <scope>NUCLEOTIDE SEQUENCE [LARGE SCALE GENOMIC DNA]</scope>
    <source>
        <strain evidence="2">JAX WOST 10</strain>
    </source>
</reference>